<dbReference type="GO" id="GO:0006777">
    <property type="term" value="P:Mo-molybdopterin cofactor biosynthetic process"/>
    <property type="evidence" value="ECO:0007669"/>
    <property type="project" value="UniProtKB-UniRule"/>
</dbReference>
<dbReference type="STRING" id="76731.RD2015_794"/>
<keyword evidence="1" id="KW-0963">Cytoplasm</keyword>
<evidence type="ECO:0000313" key="3">
    <source>
        <dbReference type="Proteomes" id="UP000060699"/>
    </source>
</evidence>
<dbReference type="Proteomes" id="UP000060699">
    <property type="component" value="Chromosome"/>
</dbReference>
<sequence>MSSSFSTPSGACALPDPNAATRDGEAGDAGEAPLPAALVSVRPTRLGGPARGDEEWVAEEVPIALEYNGLSHAVMLATPLDLEDFALGFSLSENLIGSPADLLDVEVQTRPQGVALQLRVTARCELMLKERRRTLAGRTGCGLCGTDSLDQVFRPPSRPLAPLAVDREQLIPVLSRAMRELSEAQPLQQRSGGIHAAAWCSPAGEVLMVREDVGRHNALDKLVGALARAQVDTAQGFAAVTSRASFEMVQKAAGAGISLLAAVSAPTHLAIRTAQACGLTLAGFVREGRATLYS</sequence>
<dbReference type="GO" id="GO:0097163">
    <property type="term" value="F:sulfur carrier activity"/>
    <property type="evidence" value="ECO:0007669"/>
    <property type="project" value="UniProtKB-UniRule"/>
</dbReference>
<dbReference type="AlphaFoldDB" id="A0A0U3MLW4"/>
<dbReference type="Gene3D" id="3.10.20.10">
    <property type="match status" value="1"/>
</dbReference>
<dbReference type="NCBIfam" id="TIGR00129">
    <property type="entry name" value="fdhD_narQ"/>
    <property type="match status" value="1"/>
</dbReference>
<dbReference type="GO" id="GO:0005737">
    <property type="term" value="C:cytoplasm"/>
    <property type="evidence" value="ECO:0007669"/>
    <property type="project" value="UniProtKB-SubCell"/>
</dbReference>
<dbReference type="SUPFAM" id="SSF53927">
    <property type="entry name" value="Cytidine deaminase-like"/>
    <property type="match status" value="1"/>
</dbReference>
<dbReference type="GO" id="GO:0016783">
    <property type="term" value="F:sulfurtransferase activity"/>
    <property type="evidence" value="ECO:0007669"/>
    <property type="project" value="InterPro"/>
</dbReference>
<name>A0A0U3MLW4_9BURK</name>
<dbReference type="Pfam" id="PF02634">
    <property type="entry name" value="FdhD-NarQ"/>
    <property type="match status" value="1"/>
</dbReference>
<gene>
    <name evidence="1" type="primary">fdhD</name>
    <name evidence="2" type="ORF">RD2015_794</name>
</gene>
<feature type="binding site" evidence="1">
    <location>
        <begin position="284"/>
        <end position="289"/>
    </location>
    <ligand>
        <name>Mo-bis(molybdopterin guanine dinucleotide)</name>
        <dbReference type="ChEBI" id="CHEBI:60539"/>
    </ligand>
</feature>
<dbReference type="RefSeq" id="WP_083525313.1">
    <property type="nucleotide sequence ID" value="NZ_CP013729.1"/>
</dbReference>
<reference evidence="2 3" key="1">
    <citation type="submission" date="2015-12" db="EMBL/GenBank/DDBJ databases">
        <title>Complete genome of Roseateles depolymerans KCTC 42856.</title>
        <authorList>
            <person name="Kim K.M."/>
        </authorList>
    </citation>
    <scope>NUCLEOTIDE SEQUENCE [LARGE SCALE GENOMIC DNA]</scope>
    <source>
        <strain evidence="2 3">KCTC 42856</strain>
    </source>
</reference>
<evidence type="ECO:0000256" key="1">
    <source>
        <dbReference type="HAMAP-Rule" id="MF_00187"/>
    </source>
</evidence>
<organism evidence="2 3">
    <name type="scientific">Roseateles depolymerans</name>
    <dbReference type="NCBI Taxonomy" id="76731"/>
    <lineage>
        <taxon>Bacteria</taxon>
        <taxon>Pseudomonadati</taxon>
        <taxon>Pseudomonadota</taxon>
        <taxon>Betaproteobacteria</taxon>
        <taxon>Burkholderiales</taxon>
        <taxon>Sphaerotilaceae</taxon>
        <taxon>Roseateles</taxon>
    </lineage>
</organism>
<comment type="subcellular location">
    <subcellularLocation>
        <location evidence="1">Cytoplasm</location>
    </subcellularLocation>
</comment>
<comment type="function">
    <text evidence="1">Required for formate dehydrogenase (FDH) activity. Acts as a sulfur carrier protein that transfers sulfur from IscS to the molybdenum cofactor prior to its insertion into FDH.</text>
</comment>
<comment type="similarity">
    <text evidence="1">Belongs to the FdhD family.</text>
</comment>
<keyword evidence="3" id="KW-1185">Reference proteome</keyword>
<dbReference type="PATRIC" id="fig|76731.3.peg.807"/>
<dbReference type="KEGG" id="rdp:RD2015_794"/>
<proteinExistence type="inferred from homology"/>
<feature type="active site" description="Cysteine persulfide intermediate" evidence="1">
    <location>
        <position position="141"/>
    </location>
</feature>
<keyword evidence="1" id="KW-0501">Molybdenum cofactor biosynthesis</keyword>
<protein>
    <recommendedName>
        <fullName evidence="1">Sulfur carrier protein FdhD</fullName>
    </recommendedName>
</protein>
<dbReference type="Gene3D" id="3.40.140.10">
    <property type="entry name" value="Cytidine Deaminase, domain 2"/>
    <property type="match status" value="1"/>
</dbReference>
<dbReference type="EMBL" id="CP013729">
    <property type="protein sequence ID" value="ALV05290.1"/>
    <property type="molecule type" value="Genomic_DNA"/>
</dbReference>
<dbReference type="PANTHER" id="PTHR30592">
    <property type="entry name" value="FORMATE DEHYDROGENASE"/>
    <property type="match status" value="1"/>
</dbReference>
<dbReference type="HAMAP" id="MF_00187">
    <property type="entry name" value="FdhD"/>
    <property type="match status" value="1"/>
</dbReference>
<evidence type="ECO:0000313" key="2">
    <source>
        <dbReference type="EMBL" id="ALV05290.1"/>
    </source>
</evidence>
<dbReference type="InterPro" id="IPR016193">
    <property type="entry name" value="Cytidine_deaminase-like"/>
</dbReference>
<dbReference type="PANTHER" id="PTHR30592:SF1">
    <property type="entry name" value="SULFUR CARRIER PROTEIN FDHD"/>
    <property type="match status" value="1"/>
</dbReference>
<dbReference type="InterPro" id="IPR003786">
    <property type="entry name" value="FdhD"/>
</dbReference>
<accession>A0A0U3MLW4</accession>
<dbReference type="PIRSF" id="PIRSF015626">
    <property type="entry name" value="FdhD"/>
    <property type="match status" value="1"/>
</dbReference>
<dbReference type="OrthoDB" id="3197277at2"/>